<sequence length="499" mass="54203">MVEPSIRSVVQKLAARLEKDPGTPVANATPSFWQDPPHPFADQQSANLPTETDVVIIGSGISAISTAQHLLRLQPSLKICMLEARRAISGATGRNGGHIKAVPWGDYSALKDEFGKESAMRITSFRLAHLDALVEEAKALGEAGKVGLVRRVQSLSAVYDQEVWESAKVKLEKFLEDFPEQRGRWFAIEGVEALKELGIANAFGAISGPSGAAWPYRFLGCILQRLLDGAQLSLETHTVAEDVRRTPPSPSSTTTATAAAADYPYEVITSRGTIRAKHVIHCTNAHAAHLLPALRGKLWPLRGQMTVQAVPPDFPRVGAQRSWSAIWARGFDYITQSPGDDGSLYLGGGFLQGGPERDEDIGNTDDSQLSVQSLEHLETVPAKAFVHGEGSRIVNKWTGIMGFTGDGSPLVGRVGKHVSGRDECDPQIGGEWIAAGYDGYGMVHCWLSGKALAAMVTGRDEVDGIREWFPMNEYSCTEERLQNMSPMRSLEQFFGVLET</sequence>
<dbReference type="Gene3D" id="3.30.9.10">
    <property type="entry name" value="D-Amino Acid Oxidase, subunit A, domain 2"/>
    <property type="match status" value="1"/>
</dbReference>
<dbReference type="PANTHER" id="PTHR13847:SF213">
    <property type="entry name" value="DEPENDENT OXIDOREDUCTASE, PUTATIVE-RELATED"/>
    <property type="match status" value="1"/>
</dbReference>
<dbReference type="eggNOG" id="ENOG502QRBS">
    <property type="taxonomic scope" value="Eukaryota"/>
</dbReference>
<dbReference type="Proteomes" id="UP000019484">
    <property type="component" value="Unassembled WGS sequence"/>
</dbReference>
<dbReference type="PANTHER" id="PTHR13847">
    <property type="entry name" value="SARCOSINE DEHYDROGENASE-RELATED"/>
    <property type="match status" value="1"/>
</dbReference>
<accession>W9YQB9</accession>
<dbReference type="InterPro" id="IPR006076">
    <property type="entry name" value="FAD-dep_OxRdtase"/>
</dbReference>
<evidence type="ECO:0000313" key="3">
    <source>
        <dbReference type="Proteomes" id="UP000019484"/>
    </source>
</evidence>
<evidence type="ECO:0000259" key="1">
    <source>
        <dbReference type="Pfam" id="PF01266"/>
    </source>
</evidence>
<dbReference type="RefSeq" id="XP_007722252.1">
    <property type="nucleotide sequence ID" value="XM_007724062.1"/>
</dbReference>
<protein>
    <recommendedName>
        <fullName evidence="1">FAD dependent oxidoreductase domain-containing protein</fullName>
    </recommendedName>
</protein>
<organism evidence="2 3">
    <name type="scientific">Capronia coronata CBS 617.96</name>
    <dbReference type="NCBI Taxonomy" id="1182541"/>
    <lineage>
        <taxon>Eukaryota</taxon>
        <taxon>Fungi</taxon>
        <taxon>Dikarya</taxon>
        <taxon>Ascomycota</taxon>
        <taxon>Pezizomycotina</taxon>
        <taxon>Eurotiomycetes</taxon>
        <taxon>Chaetothyriomycetidae</taxon>
        <taxon>Chaetothyriales</taxon>
        <taxon>Herpotrichiellaceae</taxon>
        <taxon>Capronia</taxon>
    </lineage>
</organism>
<name>W9YQB9_9EURO</name>
<dbReference type="EMBL" id="AMWN01000002">
    <property type="protein sequence ID" value="EXJ94758.1"/>
    <property type="molecule type" value="Genomic_DNA"/>
</dbReference>
<proteinExistence type="predicted"/>
<dbReference type="OrthoDB" id="512662at2759"/>
<comment type="caution">
    <text evidence="2">The sequence shown here is derived from an EMBL/GenBank/DDBJ whole genome shotgun (WGS) entry which is preliminary data.</text>
</comment>
<dbReference type="GeneID" id="19158051"/>
<reference evidence="2 3" key="1">
    <citation type="submission" date="2013-03" db="EMBL/GenBank/DDBJ databases">
        <title>The Genome Sequence of Capronia coronata CBS 617.96.</title>
        <authorList>
            <consortium name="The Broad Institute Genomics Platform"/>
            <person name="Cuomo C."/>
            <person name="de Hoog S."/>
            <person name="Gorbushina A."/>
            <person name="Walker B."/>
            <person name="Young S.K."/>
            <person name="Zeng Q."/>
            <person name="Gargeya S."/>
            <person name="Fitzgerald M."/>
            <person name="Haas B."/>
            <person name="Abouelleil A."/>
            <person name="Allen A.W."/>
            <person name="Alvarado L."/>
            <person name="Arachchi H.M."/>
            <person name="Berlin A.M."/>
            <person name="Chapman S.B."/>
            <person name="Gainer-Dewar J."/>
            <person name="Goldberg J."/>
            <person name="Griggs A."/>
            <person name="Gujja S."/>
            <person name="Hansen M."/>
            <person name="Howarth C."/>
            <person name="Imamovic A."/>
            <person name="Ireland A."/>
            <person name="Larimer J."/>
            <person name="McCowan C."/>
            <person name="Murphy C."/>
            <person name="Pearson M."/>
            <person name="Poon T.W."/>
            <person name="Priest M."/>
            <person name="Roberts A."/>
            <person name="Saif S."/>
            <person name="Shea T."/>
            <person name="Sisk P."/>
            <person name="Sykes S."/>
            <person name="Wortman J."/>
            <person name="Nusbaum C."/>
            <person name="Birren B."/>
        </authorList>
    </citation>
    <scope>NUCLEOTIDE SEQUENCE [LARGE SCALE GENOMIC DNA]</scope>
    <source>
        <strain evidence="2 3">CBS 617.96</strain>
    </source>
</reference>
<dbReference type="AlphaFoldDB" id="W9YQB9"/>
<dbReference type="Gene3D" id="3.50.50.60">
    <property type="entry name" value="FAD/NAD(P)-binding domain"/>
    <property type="match status" value="1"/>
</dbReference>
<feature type="domain" description="FAD dependent oxidoreductase" evidence="1">
    <location>
        <begin position="53"/>
        <end position="455"/>
    </location>
</feature>
<dbReference type="HOGENOM" id="CLU_022730_2_1_1"/>
<dbReference type="STRING" id="1182541.W9YQB9"/>
<dbReference type="SUPFAM" id="SSF51905">
    <property type="entry name" value="FAD/NAD(P)-binding domain"/>
    <property type="match status" value="1"/>
</dbReference>
<evidence type="ECO:0000313" key="2">
    <source>
        <dbReference type="EMBL" id="EXJ94758.1"/>
    </source>
</evidence>
<dbReference type="Pfam" id="PF01266">
    <property type="entry name" value="DAO"/>
    <property type="match status" value="1"/>
</dbReference>
<dbReference type="GO" id="GO:0005737">
    <property type="term" value="C:cytoplasm"/>
    <property type="evidence" value="ECO:0007669"/>
    <property type="project" value="TreeGrafter"/>
</dbReference>
<keyword evidence="3" id="KW-1185">Reference proteome</keyword>
<dbReference type="InterPro" id="IPR036188">
    <property type="entry name" value="FAD/NAD-bd_sf"/>
</dbReference>
<gene>
    <name evidence="2" type="ORF">A1O1_03156</name>
</gene>